<dbReference type="InterPro" id="IPR035979">
    <property type="entry name" value="RBD_domain_sf"/>
</dbReference>
<dbReference type="PANTHER" id="PTHR48025:SF13">
    <property type="entry name" value="OS05G0223500 PROTEIN"/>
    <property type="match status" value="1"/>
</dbReference>
<evidence type="ECO:0000313" key="5">
    <source>
        <dbReference type="Proteomes" id="UP001362899"/>
    </source>
</evidence>
<dbReference type="PROSITE" id="PS50102">
    <property type="entry name" value="RRM"/>
    <property type="match status" value="3"/>
</dbReference>
<dbReference type="Pfam" id="PF00076">
    <property type="entry name" value="RRM_1"/>
    <property type="match status" value="3"/>
</dbReference>
<dbReference type="PANTHER" id="PTHR48025">
    <property type="entry name" value="OS02G0815200 PROTEIN"/>
    <property type="match status" value="1"/>
</dbReference>
<feature type="domain" description="RRM" evidence="3">
    <location>
        <begin position="6"/>
        <end position="83"/>
    </location>
</feature>
<gene>
    <name evidence="4" type="ORF">DASB73_006220</name>
</gene>
<evidence type="ECO:0000313" key="4">
    <source>
        <dbReference type="EMBL" id="GMM49664.1"/>
    </source>
</evidence>
<name>A0AAV5RDU5_STABA</name>
<dbReference type="GO" id="GO:0005634">
    <property type="term" value="C:nucleus"/>
    <property type="evidence" value="ECO:0007669"/>
    <property type="project" value="TreeGrafter"/>
</dbReference>
<dbReference type="GO" id="GO:0003677">
    <property type="term" value="F:DNA binding"/>
    <property type="evidence" value="ECO:0007669"/>
    <property type="project" value="UniProtKB-KW"/>
</dbReference>
<comment type="caution">
    <text evidence="4">The sequence shown here is derived from an EMBL/GenBank/DDBJ whole genome shotgun (WGS) entry which is preliminary data.</text>
</comment>
<dbReference type="InterPro" id="IPR000504">
    <property type="entry name" value="RRM_dom"/>
</dbReference>
<keyword evidence="4" id="KW-0238">DNA-binding</keyword>
<dbReference type="SMART" id="SM00360">
    <property type="entry name" value="RRM"/>
    <property type="match status" value="3"/>
</dbReference>
<feature type="domain" description="RRM" evidence="3">
    <location>
        <begin position="97"/>
        <end position="174"/>
    </location>
</feature>
<dbReference type="AlphaFoldDB" id="A0AAV5RDU5"/>
<accession>A0AAV5RDU5</accession>
<proteinExistence type="predicted"/>
<dbReference type="SUPFAM" id="SSF54928">
    <property type="entry name" value="RNA-binding domain, RBD"/>
    <property type="match status" value="2"/>
</dbReference>
<evidence type="ECO:0000256" key="2">
    <source>
        <dbReference type="PROSITE-ProRule" id="PRU00176"/>
    </source>
</evidence>
<dbReference type="Gene3D" id="3.30.70.330">
    <property type="match status" value="3"/>
</dbReference>
<protein>
    <submittedName>
        <fullName evidence="4">Single-stranded telomeric DNA-binding/mRNA-binding protein</fullName>
    </submittedName>
</protein>
<organism evidence="4 5">
    <name type="scientific">Starmerella bacillaris</name>
    <name type="common">Yeast</name>
    <name type="synonym">Candida zemplinina</name>
    <dbReference type="NCBI Taxonomy" id="1247836"/>
    <lineage>
        <taxon>Eukaryota</taxon>
        <taxon>Fungi</taxon>
        <taxon>Dikarya</taxon>
        <taxon>Ascomycota</taxon>
        <taxon>Saccharomycotina</taxon>
        <taxon>Dipodascomycetes</taxon>
        <taxon>Dipodascales</taxon>
        <taxon>Trichomonascaceae</taxon>
        <taxon>Starmerella</taxon>
    </lineage>
</organism>
<feature type="domain" description="RRM" evidence="3">
    <location>
        <begin position="191"/>
        <end position="268"/>
    </location>
</feature>
<dbReference type="GO" id="GO:0003729">
    <property type="term" value="F:mRNA binding"/>
    <property type="evidence" value="ECO:0007669"/>
    <property type="project" value="TreeGrafter"/>
</dbReference>
<dbReference type="CDD" id="cd00590">
    <property type="entry name" value="RRM_SF"/>
    <property type="match status" value="3"/>
</dbReference>
<evidence type="ECO:0000256" key="1">
    <source>
        <dbReference type="ARBA" id="ARBA00022884"/>
    </source>
</evidence>
<evidence type="ECO:0000259" key="3">
    <source>
        <dbReference type="PROSITE" id="PS50102"/>
    </source>
</evidence>
<sequence length="272" mass="29851">MATVYPRVFISNLPFNLDAAALKNAASQAGNVTWSKVYQNSKGKSAGTGTVQYDSMESAMHAVQVLSGSTIGSRTIQVKPSLWSSGNDDVVEETPTYSVFVSNLPYSANVITLNEIFSKAGEIVKSVVYTDSLCRSKGIGTVSYNSAAEAENAMKTLNGTKIQDRVIMVRAEREKRNVPFDWCTSGGEPGDTLFISNLPFHTTSETLDKLFEKLENISRLQMQEFAPKVFAGSAVVRFYTDESAKEALKALENKTLDGRKLYVTYARYPESN</sequence>
<keyword evidence="5" id="KW-1185">Reference proteome</keyword>
<keyword evidence="1 2" id="KW-0694">RNA-binding</keyword>
<dbReference type="InterPro" id="IPR050502">
    <property type="entry name" value="Euk_RNA-bind_prot"/>
</dbReference>
<dbReference type="InterPro" id="IPR012677">
    <property type="entry name" value="Nucleotide-bd_a/b_plait_sf"/>
</dbReference>
<reference evidence="4 5" key="1">
    <citation type="journal article" date="2023" name="Elife">
        <title>Identification of key yeast species and microbe-microbe interactions impacting larval growth of Drosophila in the wild.</title>
        <authorList>
            <person name="Mure A."/>
            <person name="Sugiura Y."/>
            <person name="Maeda R."/>
            <person name="Honda K."/>
            <person name="Sakurai N."/>
            <person name="Takahashi Y."/>
            <person name="Watada M."/>
            <person name="Katoh T."/>
            <person name="Gotoh A."/>
            <person name="Gotoh Y."/>
            <person name="Taniguchi I."/>
            <person name="Nakamura K."/>
            <person name="Hayashi T."/>
            <person name="Katayama T."/>
            <person name="Uemura T."/>
            <person name="Hattori Y."/>
        </authorList>
    </citation>
    <scope>NUCLEOTIDE SEQUENCE [LARGE SCALE GENOMIC DNA]</scope>
    <source>
        <strain evidence="4 5">SB-73</strain>
    </source>
</reference>
<dbReference type="EMBL" id="BTGC01000003">
    <property type="protein sequence ID" value="GMM49664.1"/>
    <property type="molecule type" value="Genomic_DNA"/>
</dbReference>
<dbReference type="Proteomes" id="UP001362899">
    <property type="component" value="Unassembled WGS sequence"/>
</dbReference>